<proteinExistence type="predicted"/>
<dbReference type="Pfam" id="PF20221">
    <property type="entry name" value="DUF6580"/>
    <property type="match status" value="1"/>
</dbReference>
<dbReference type="EMBL" id="FMAR01000012">
    <property type="protein sequence ID" value="SCC51869.1"/>
    <property type="molecule type" value="Genomic_DNA"/>
</dbReference>
<feature type="transmembrane region" description="Helical" evidence="1">
    <location>
        <begin position="175"/>
        <end position="193"/>
    </location>
</feature>
<accession>A0A1C4F759</accession>
<evidence type="ECO:0000313" key="2">
    <source>
        <dbReference type="EMBL" id="SCC51869.1"/>
    </source>
</evidence>
<evidence type="ECO:0000313" key="3">
    <source>
        <dbReference type="Proteomes" id="UP000242818"/>
    </source>
</evidence>
<dbReference type="InterPro" id="IPR046487">
    <property type="entry name" value="DUF6580"/>
</dbReference>
<feature type="transmembrane region" description="Helical" evidence="1">
    <location>
        <begin position="63"/>
        <end position="84"/>
    </location>
</feature>
<keyword evidence="3" id="KW-1185">Reference proteome</keyword>
<feature type="transmembrane region" description="Helical" evidence="1">
    <location>
        <begin position="38"/>
        <end position="56"/>
    </location>
</feature>
<keyword evidence="1" id="KW-0812">Transmembrane</keyword>
<name>A0A1C4F759_9BACT</name>
<keyword evidence="1" id="KW-0472">Membrane</keyword>
<reference evidence="2 3" key="1">
    <citation type="submission" date="2016-08" db="EMBL/GenBank/DDBJ databases">
        <authorList>
            <person name="Seilhamer J.J."/>
        </authorList>
    </citation>
    <scope>NUCLEOTIDE SEQUENCE [LARGE SCALE GENOMIC DNA]</scope>
    <source>
        <strain evidence="2 3">A37T2</strain>
    </source>
</reference>
<protein>
    <submittedName>
        <fullName evidence="2">Uncharacterized protein</fullName>
    </submittedName>
</protein>
<feature type="transmembrane region" description="Helical" evidence="1">
    <location>
        <begin position="96"/>
        <end position="114"/>
    </location>
</feature>
<dbReference type="OrthoDB" id="9806699at2"/>
<sequence>MSIKQFNPRVGVLLLFILAAGVLRIAFAKAGAGHLTPLSNFSPIGAMGLFGGAYFAQKWKSYLFPLLTLLLSDVLINSFFYPNYSSMITGMLYDGWYFTYLAFAGMVLMGQLIIKKVTVSNVVLAAVAAAFIHWIISDIGPWKFGTIPGTSQPYAQTFGGFIHCLVMAIPFELNLLYGNLIYGAFFFGTFELMQRRFPVLAKQSL</sequence>
<gene>
    <name evidence="2" type="ORF">GA0116948_11276</name>
</gene>
<organism evidence="2 3">
    <name type="scientific">Chitinophaga costaii</name>
    <dbReference type="NCBI Taxonomy" id="1335309"/>
    <lineage>
        <taxon>Bacteria</taxon>
        <taxon>Pseudomonadati</taxon>
        <taxon>Bacteroidota</taxon>
        <taxon>Chitinophagia</taxon>
        <taxon>Chitinophagales</taxon>
        <taxon>Chitinophagaceae</taxon>
        <taxon>Chitinophaga</taxon>
    </lineage>
</organism>
<feature type="transmembrane region" description="Helical" evidence="1">
    <location>
        <begin position="119"/>
        <end position="136"/>
    </location>
</feature>
<dbReference type="AlphaFoldDB" id="A0A1C4F759"/>
<dbReference type="Proteomes" id="UP000242818">
    <property type="component" value="Unassembled WGS sequence"/>
</dbReference>
<keyword evidence="1" id="KW-1133">Transmembrane helix</keyword>
<dbReference type="STRING" id="1335309.GA0116948_11276"/>
<evidence type="ECO:0000256" key="1">
    <source>
        <dbReference type="SAM" id="Phobius"/>
    </source>
</evidence>
<dbReference type="RefSeq" id="WP_089713925.1">
    <property type="nucleotide sequence ID" value="NZ_FMAR01000012.1"/>
</dbReference>